<evidence type="ECO:0008006" key="5">
    <source>
        <dbReference type="Google" id="ProtNLM"/>
    </source>
</evidence>
<evidence type="ECO:0000313" key="4">
    <source>
        <dbReference type="Proteomes" id="UP000478636"/>
    </source>
</evidence>
<evidence type="ECO:0000313" key="3">
    <source>
        <dbReference type="Proteomes" id="UP000321298"/>
    </source>
</evidence>
<accession>A0A5B8TBZ9</accession>
<dbReference type="EMBL" id="WSZI01000013">
    <property type="protein sequence ID" value="MWN21084.1"/>
    <property type="molecule type" value="Genomic_DNA"/>
</dbReference>
<dbReference type="Proteomes" id="UP000478636">
    <property type="component" value="Unassembled WGS sequence"/>
</dbReference>
<evidence type="ECO:0000313" key="1">
    <source>
        <dbReference type="EMBL" id="MWN21084.1"/>
    </source>
</evidence>
<proteinExistence type="predicted"/>
<dbReference type="Proteomes" id="UP000321298">
    <property type="component" value="Chromosome"/>
</dbReference>
<keyword evidence="3" id="KW-1185">Reference proteome</keyword>
<dbReference type="EMBL" id="CP042387">
    <property type="protein sequence ID" value="QEA44678.1"/>
    <property type="molecule type" value="Genomic_DNA"/>
</dbReference>
<sequence length="142" mass="15970">MTEQYPNYEPSWPLQVFGQLYHDQGMKKWGGFYLSDHTAARQREAKTAAVVAARQRHAQMNLSDMMALAQLAIEKQLSVTAQSNTATYNLAGDLVLPPLIQGPITGYTTQHLRIAQTILAWADMRWLAILDEHQKSTTSPSR</sequence>
<dbReference type="AlphaFoldDB" id="A0A5B8TBZ9"/>
<protein>
    <recommendedName>
        <fullName evidence="5">DNA-directed RNA polymerase beta subunit</fullName>
    </recommendedName>
</protein>
<gene>
    <name evidence="2" type="ORF">FGL83_08355</name>
    <name evidence="1" type="ORF">GQS40_05255</name>
</gene>
<evidence type="ECO:0000313" key="2">
    <source>
        <dbReference type="EMBL" id="QEA44678.1"/>
    </source>
</evidence>
<name>A0A5B8TBZ9_LEULA</name>
<organism evidence="1 4">
    <name type="scientific">Leuconostoc lactis</name>
    <dbReference type="NCBI Taxonomy" id="1246"/>
    <lineage>
        <taxon>Bacteria</taxon>
        <taxon>Bacillati</taxon>
        <taxon>Bacillota</taxon>
        <taxon>Bacilli</taxon>
        <taxon>Lactobacillales</taxon>
        <taxon>Lactobacillaceae</taxon>
        <taxon>Leuconostoc</taxon>
    </lineage>
</organism>
<dbReference type="GeneID" id="66532208"/>
<reference evidence="2 3" key="1">
    <citation type="submission" date="2019-06" db="EMBL/GenBank/DDBJ databases">
        <title>Genome analyses of bacteria isolated from kimchi.</title>
        <authorList>
            <person name="Lee S."/>
            <person name="Ahn S."/>
            <person name="Roh S."/>
        </authorList>
    </citation>
    <scope>NUCLEOTIDE SEQUENCE [LARGE SCALE GENOMIC DNA]</scope>
    <source>
        <strain evidence="2 3">CBA3625</strain>
    </source>
</reference>
<reference evidence="1 4" key="2">
    <citation type="submission" date="2019-12" db="EMBL/GenBank/DDBJ databases">
        <title>Complete genome sequence of Leuconostoc lactis strain AVN1 provides insights into metabolic potential.</title>
        <authorList>
            <person name="Besrour N."/>
            <person name="Najjari A."/>
            <person name="Fhoula I."/>
            <person name="Jaballah S."/>
            <person name="Klibi N."/>
            <person name="Ouzari H.I."/>
        </authorList>
    </citation>
    <scope>NUCLEOTIDE SEQUENCE [LARGE SCALE GENOMIC DNA]</scope>
    <source>
        <strain evidence="1 4">AVN1</strain>
    </source>
</reference>
<dbReference type="RefSeq" id="WP_051660641.1">
    <property type="nucleotide sequence ID" value="NZ_CP042387.1"/>
</dbReference>